<dbReference type="EMBL" id="ML769647">
    <property type="protein sequence ID" value="KAE9390763.1"/>
    <property type="molecule type" value="Genomic_DNA"/>
</dbReference>
<keyword evidence="3" id="KW-1185">Reference proteome</keyword>
<dbReference type="PROSITE" id="PS50011">
    <property type="entry name" value="PROTEIN_KINASE_DOM"/>
    <property type="match status" value="1"/>
</dbReference>
<feature type="domain" description="Protein kinase" evidence="1">
    <location>
        <begin position="1"/>
        <end position="65"/>
    </location>
</feature>
<dbReference type="Proteomes" id="UP000799118">
    <property type="component" value="Unassembled WGS sequence"/>
</dbReference>
<name>A0A6A4GZ82_9AGAR</name>
<gene>
    <name evidence="2" type="ORF">BT96DRAFT_925677</name>
</gene>
<proteinExistence type="predicted"/>
<dbReference type="InterPro" id="IPR011009">
    <property type="entry name" value="Kinase-like_dom_sf"/>
</dbReference>
<dbReference type="GO" id="GO:0005524">
    <property type="term" value="F:ATP binding"/>
    <property type="evidence" value="ECO:0007669"/>
    <property type="project" value="InterPro"/>
</dbReference>
<dbReference type="InterPro" id="IPR000719">
    <property type="entry name" value="Prot_kinase_dom"/>
</dbReference>
<dbReference type="SUPFAM" id="SSF56112">
    <property type="entry name" value="Protein kinase-like (PK-like)"/>
    <property type="match status" value="1"/>
</dbReference>
<organism evidence="2 3">
    <name type="scientific">Gymnopus androsaceus JB14</name>
    <dbReference type="NCBI Taxonomy" id="1447944"/>
    <lineage>
        <taxon>Eukaryota</taxon>
        <taxon>Fungi</taxon>
        <taxon>Dikarya</taxon>
        <taxon>Basidiomycota</taxon>
        <taxon>Agaricomycotina</taxon>
        <taxon>Agaricomycetes</taxon>
        <taxon>Agaricomycetidae</taxon>
        <taxon>Agaricales</taxon>
        <taxon>Marasmiineae</taxon>
        <taxon>Omphalotaceae</taxon>
        <taxon>Gymnopus</taxon>
    </lineage>
</organism>
<evidence type="ECO:0000259" key="1">
    <source>
        <dbReference type="PROSITE" id="PS50011"/>
    </source>
</evidence>
<evidence type="ECO:0000313" key="2">
    <source>
        <dbReference type="EMBL" id="KAE9390763.1"/>
    </source>
</evidence>
<accession>A0A6A4GZ82</accession>
<dbReference type="Gene3D" id="1.10.510.10">
    <property type="entry name" value="Transferase(Phosphotransferase) domain 1"/>
    <property type="match status" value="1"/>
</dbReference>
<evidence type="ECO:0000313" key="3">
    <source>
        <dbReference type="Proteomes" id="UP000799118"/>
    </source>
</evidence>
<reference evidence="2" key="1">
    <citation type="journal article" date="2019" name="Environ. Microbiol.">
        <title>Fungal ecological strategies reflected in gene transcription - a case study of two litter decomposers.</title>
        <authorList>
            <person name="Barbi F."/>
            <person name="Kohler A."/>
            <person name="Barry K."/>
            <person name="Baskaran P."/>
            <person name="Daum C."/>
            <person name="Fauchery L."/>
            <person name="Ihrmark K."/>
            <person name="Kuo A."/>
            <person name="LaButti K."/>
            <person name="Lipzen A."/>
            <person name="Morin E."/>
            <person name="Grigoriev I.V."/>
            <person name="Henrissat B."/>
            <person name="Lindahl B."/>
            <person name="Martin F."/>
        </authorList>
    </citation>
    <scope>NUCLEOTIDE SEQUENCE</scope>
    <source>
        <strain evidence="2">JB14</strain>
    </source>
</reference>
<protein>
    <recommendedName>
        <fullName evidence="1">Protein kinase domain-containing protein</fullName>
    </recommendedName>
</protein>
<dbReference type="GO" id="GO:0004672">
    <property type="term" value="F:protein kinase activity"/>
    <property type="evidence" value="ECO:0007669"/>
    <property type="project" value="InterPro"/>
</dbReference>
<dbReference type="AlphaFoldDB" id="A0A6A4GZ82"/>
<dbReference type="OrthoDB" id="538607at2759"/>
<sequence>MAPELIIHDLLVESSSSKTSRDVYAFACTTVEILTLQPPFPDLRTDAAVIHSLMAGRRPSRPNDV</sequence>